<dbReference type="Proteomes" id="UP000016424">
    <property type="component" value="Unassembled WGS sequence"/>
</dbReference>
<protein>
    <submittedName>
        <fullName evidence="2">Uncharacterized protein</fullName>
    </submittedName>
</protein>
<organism evidence="2 3">
    <name type="scientific">Geobacillus kaustophilus GBlys</name>
    <dbReference type="NCBI Taxonomy" id="1337888"/>
    <lineage>
        <taxon>Bacteria</taxon>
        <taxon>Bacillati</taxon>
        <taxon>Bacillota</taxon>
        <taxon>Bacilli</taxon>
        <taxon>Bacillales</taxon>
        <taxon>Anoxybacillaceae</taxon>
        <taxon>Geobacillus</taxon>
        <taxon>Geobacillus thermoleovorans group</taxon>
    </lineage>
</organism>
<evidence type="ECO:0000313" key="3">
    <source>
        <dbReference type="Proteomes" id="UP000016424"/>
    </source>
</evidence>
<accession>U2YB19</accession>
<feature type="transmembrane region" description="Helical" evidence="1">
    <location>
        <begin position="31"/>
        <end position="51"/>
    </location>
</feature>
<name>U2YB19_GEOKU</name>
<gene>
    <name evidence="2" type="ORF">GBL_2315</name>
</gene>
<feature type="transmembrane region" description="Helical" evidence="1">
    <location>
        <begin position="104"/>
        <end position="126"/>
    </location>
</feature>
<keyword evidence="1" id="KW-0812">Transmembrane</keyword>
<keyword evidence="1" id="KW-1133">Transmembrane helix</keyword>
<dbReference type="AlphaFoldDB" id="U2YB19"/>
<proteinExistence type="predicted"/>
<feature type="transmembrane region" description="Helical" evidence="1">
    <location>
        <begin position="63"/>
        <end position="84"/>
    </location>
</feature>
<dbReference type="EMBL" id="BASG01000023">
    <property type="protein sequence ID" value="GAD14098.1"/>
    <property type="molecule type" value="Genomic_DNA"/>
</dbReference>
<evidence type="ECO:0000256" key="1">
    <source>
        <dbReference type="SAM" id="Phobius"/>
    </source>
</evidence>
<sequence>MRSGGGSSTENVCRRHHAAGAGEKREGGETMAALALSLLLCVVSIAALLWVKGQVERLLFRWRSVPLLHAVNVVIIAAIVADMYYRLSGIDVYLRDLADINGFWYVFAGAMQLVFPLYLFSCWLVARRREREKKYTRSKDKKVLYINERYLARRHRSDYRRSKTS</sequence>
<reference evidence="3" key="1">
    <citation type="journal article" date="2013" name="Genome">
        <title>Draft Genome Sequence of Geobacillus kaustophilus GBlys, a Lysogenic Strain with Bacteriophage phiOH2.</title>
        <authorList>
            <person name="Doi K."/>
            <person name="Mori K."/>
            <person name="Martono H."/>
            <person name="Nagayoshi Y."/>
            <person name="Fujino Y."/>
            <person name="Tashiro K."/>
            <person name="Kuhara S."/>
            <person name="Ohshima T."/>
        </authorList>
    </citation>
    <scope>NUCLEOTIDE SEQUENCE [LARGE SCALE GENOMIC DNA]</scope>
    <source>
        <strain evidence="3">GBlys</strain>
    </source>
</reference>
<keyword evidence="1" id="KW-0472">Membrane</keyword>
<comment type="caution">
    <text evidence="2">The sequence shown here is derived from an EMBL/GenBank/DDBJ whole genome shotgun (WGS) entry which is preliminary data.</text>
</comment>
<evidence type="ECO:0000313" key="2">
    <source>
        <dbReference type="EMBL" id="GAD14098.1"/>
    </source>
</evidence>